<accession>A0AAU9JUQ5</accession>
<proteinExistence type="predicted"/>
<evidence type="ECO:0000313" key="2">
    <source>
        <dbReference type="Proteomes" id="UP001162131"/>
    </source>
</evidence>
<name>A0AAU9JUQ5_9CILI</name>
<reference evidence="1" key="1">
    <citation type="submission" date="2021-09" db="EMBL/GenBank/DDBJ databases">
        <authorList>
            <consortium name="AG Swart"/>
            <person name="Singh M."/>
            <person name="Singh A."/>
            <person name="Seah K."/>
            <person name="Emmerich C."/>
        </authorList>
    </citation>
    <scope>NUCLEOTIDE SEQUENCE</scope>
    <source>
        <strain evidence="1">ATCC30299</strain>
    </source>
</reference>
<dbReference type="Proteomes" id="UP001162131">
    <property type="component" value="Unassembled WGS sequence"/>
</dbReference>
<evidence type="ECO:0008006" key="3">
    <source>
        <dbReference type="Google" id="ProtNLM"/>
    </source>
</evidence>
<dbReference type="AlphaFoldDB" id="A0AAU9JUQ5"/>
<organism evidence="1 2">
    <name type="scientific">Blepharisma stoltei</name>
    <dbReference type="NCBI Taxonomy" id="1481888"/>
    <lineage>
        <taxon>Eukaryota</taxon>
        <taxon>Sar</taxon>
        <taxon>Alveolata</taxon>
        <taxon>Ciliophora</taxon>
        <taxon>Postciliodesmatophora</taxon>
        <taxon>Heterotrichea</taxon>
        <taxon>Heterotrichida</taxon>
        <taxon>Blepharismidae</taxon>
        <taxon>Blepharisma</taxon>
    </lineage>
</organism>
<comment type="caution">
    <text evidence="1">The sequence shown here is derived from an EMBL/GenBank/DDBJ whole genome shotgun (WGS) entry which is preliminary data.</text>
</comment>
<gene>
    <name evidence="1" type="ORF">BSTOLATCC_MIC43214</name>
</gene>
<dbReference type="EMBL" id="CAJZBQ010000043">
    <property type="protein sequence ID" value="CAG9327172.1"/>
    <property type="molecule type" value="Genomic_DNA"/>
</dbReference>
<sequence>MLVFLFLISYSSALTCPSYSCKTQAYSFQPQQCIYYQSNHYYLNPCQSKVVPFCQPTLGLSNITCVNTPKPQLIGISLPGEMCTNDLSCDSGVCDNGICNSLNYLGNCTIHDECNPGLYCSAGMCIFQLQVGQQGCTSDYMCINSAGCLLNTNGVGVCKPYYSIAAGTQIPSCTNNVNLLCSSGLCGTKAGVAYCAQSVASSTALPMACQTNADCVSKADSSLGITFNSVCQCSYSPKGTAYCGLFPGDSAYAQYITSLKAWYTSNYPGLCNTVRRSHPQCIKTYLSAQNANQLILSQNYIASYSQIQQNDNCTQYVYNQNYWQLYREVNNPPHDSSARYVLISFLLILFI</sequence>
<evidence type="ECO:0000313" key="1">
    <source>
        <dbReference type="EMBL" id="CAG9327172.1"/>
    </source>
</evidence>
<protein>
    <recommendedName>
        <fullName evidence="3">Dickkopf N-terminal cysteine-rich domain-containing protein</fullName>
    </recommendedName>
</protein>
<keyword evidence="2" id="KW-1185">Reference proteome</keyword>